<dbReference type="GO" id="GO:0035438">
    <property type="term" value="F:cyclic-di-GMP binding"/>
    <property type="evidence" value="ECO:0007669"/>
    <property type="project" value="InterPro"/>
</dbReference>
<evidence type="ECO:0000313" key="7">
    <source>
        <dbReference type="Proteomes" id="UP000245728"/>
    </source>
</evidence>
<keyword evidence="3" id="KW-0975">Bacterial flagellum</keyword>
<accession>A0A2S2E336</accession>
<evidence type="ECO:0000259" key="5">
    <source>
        <dbReference type="Pfam" id="PF12945"/>
    </source>
</evidence>
<evidence type="ECO:0000256" key="1">
    <source>
        <dbReference type="ARBA" id="ARBA00022636"/>
    </source>
</evidence>
<dbReference type="AlphaFoldDB" id="A0A2S2E336"/>
<dbReference type="Gene3D" id="2.40.10.220">
    <property type="entry name" value="predicted glycosyltransferase like domains"/>
    <property type="match status" value="1"/>
</dbReference>
<evidence type="ECO:0000259" key="4">
    <source>
        <dbReference type="Pfam" id="PF07238"/>
    </source>
</evidence>
<protein>
    <recommendedName>
        <fullName evidence="8">Flagellar brake protein YcgR</fullName>
    </recommendedName>
</protein>
<feature type="domain" description="Type III secretion system flagellar brake protein YcgR PilZN" evidence="5">
    <location>
        <begin position="24"/>
        <end position="112"/>
    </location>
</feature>
<evidence type="ECO:0008006" key="8">
    <source>
        <dbReference type="Google" id="ProtNLM"/>
    </source>
</evidence>
<gene>
    <name evidence="6" type="ORF">HMF8227_01591</name>
</gene>
<evidence type="ECO:0000313" key="6">
    <source>
        <dbReference type="EMBL" id="AWL12065.1"/>
    </source>
</evidence>
<keyword evidence="2" id="KW-0547">Nucleotide-binding</keyword>
<proteinExistence type="predicted"/>
<feature type="domain" description="PilZ" evidence="4">
    <location>
        <begin position="120"/>
        <end position="223"/>
    </location>
</feature>
<keyword evidence="1" id="KW-0973">c-di-GMP</keyword>
<keyword evidence="7" id="KW-1185">Reference proteome</keyword>
<dbReference type="EMBL" id="CP029347">
    <property type="protein sequence ID" value="AWL12065.1"/>
    <property type="molecule type" value="Genomic_DNA"/>
</dbReference>
<dbReference type="KEGG" id="salh:HMF8227_01591"/>
<name>A0A2S2E336_9ALTE</name>
<reference evidence="6 7" key="1">
    <citation type="submission" date="2018-05" db="EMBL/GenBank/DDBJ databases">
        <title>Salinimonas sp. HMF8227 Genome sequencing and assembly.</title>
        <authorList>
            <person name="Kang H."/>
            <person name="Kang J."/>
            <person name="Cha I."/>
            <person name="Kim H."/>
            <person name="Joh K."/>
        </authorList>
    </citation>
    <scope>NUCLEOTIDE SEQUENCE [LARGE SCALE GENOMIC DNA]</scope>
    <source>
        <strain evidence="6 7">HMF8227</strain>
    </source>
</reference>
<dbReference type="InterPro" id="IPR009926">
    <property type="entry name" value="T3SS_YcgR_PilZN"/>
</dbReference>
<dbReference type="SUPFAM" id="SSF141371">
    <property type="entry name" value="PilZ domain-like"/>
    <property type="match status" value="2"/>
</dbReference>
<dbReference type="Pfam" id="PF12945">
    <property type="entry name" value="PilZNR"/>
    <property type="match status" value="1"/>
</dbReference>
<dbReference type="Pfam" id="PF07238">
    <property type="entry name" value="PilZ"/>
    <property type="match status" value="1"/>
</dbReference>
<dbReference type="InterPro" id="IPR009875">
    <property type="entry name" value="PilZ_domain"/>
</dbReference>
<dbReference type="RefSeq" id="WP_109339669.1">
    <property type="nucleotide sequence ID" value="NZ_CP029347.1"/>
</dbReference>
<evidence type="ECO:0000256" key="3">
    <source>
        <dbReference type="ARBA" id="ARBA00023143"/>
    </source>
</evidence>
<sequence length="229" mass="26161">MANQIHREQLDEEQSRKLRALRTGVRVELQVNSPVNTHRVRADFVGLDEPRCLIVRVTDPARWHNMRDAFYTDNEVIFRSLIEDEAGEIIAFESTIKLVLTKPSRLIFIDYPDQLESRNLRSDQRYRVHSSVTLSDGSKPFGEGSLRDLSRHGCQVTLGRDSGLGKEMMDKKVSLRLKGTAEKAVEIQGQVVNYKADDTLSYFGIRFDEKNENNQRAIQALLADTLITI</sequence>
<dbReference type="InterPro" id="IPR012349">
    <property type="entry name" value="Split_barrel_FMN-bd"/>
</dbReference>
<dbReference type="Gene3D" id="2.30.110.10">
    <property type="entry name" value="Electron Transport, Fmn-binding Protein, Chain A"/>
    <property type="match status" value="1"/>
</dbReference>
<evidence type="ECO:0000256" key="2">
    <source>
        <dbReference type="ARBA" id="ARBA00022741"/>
    </source>
</evidence>
<organism evidence="6 7">
    <name type="scientific">Saliniradius amylolyticus</name>
    <dbReference type="NCBI Taxonomy" id="2183582"/>
    <lineage>
        <taxon>Bacteria</taxon>
        <taxon>Pseudomonadati</taxon>
        <taxon>Pseudomonadota</taxon>
        <taxon>Gammaproteobacteria</taxon>
        <taxon>Alteromonadales</taxon>
        <taxon>Alteromonadaceae</taxon>
        <taxon>Saliniradius</taxon>
    </lineage>
</organism>
<dbReference type="OrthoDB" id="5761885at2"/>
<dbReference type="Proteomes" id="UP000245728">
    <property type="component" value="Chromosome"/>
</dbReference>